<dbReference type="CDD" id="cd06464">
    <property type="entry name" value="ACD_sHsps-like"/>
    <property type="match status" value="1"/>
</dbReference>
<feature type="domain" description="CS" evidence="5">
    <location>
        <begin position="1"/>
        <end position="104"/>
    </location>
</feature>
<dbReference type="OrthoDB" id="1431247at2759"/>
<dbReference type="InterPro" id="IPR002068">
    <property type="entry name" value="A-crystallin/Hsp20_dom"/>
</dbReference>
<dbReference type="PANTHER" id="PTHR11527">
    <property type="entry name" value="HEAT-SHOCK PROTEIN 20 FAMILY MEMBER"/>
    <property type="match status" value="1"/>
</dbReference>
<evidence type="ECO:0000256" key="3">
    <source>
        <dbReference type="RuleBase" id="RU003616"/>
    </source>
</evidence>
<dbReference type="Gene3D" id="2.60.40.790">
    <property type="match status" value="1"/>
</dbReference>
<dbReference type="EMBL" id="QKYT01000841">
    <property type="protein sequence ID" value="RIA81134.1"/>
    <property type="molecule type" value="Genomic_DNA"/>
</dbReference>
<dbReference type="PROSITE" id="PS01031">
    <property type="entry name" value="SHSP"/>
    <property type="match status" value="1"/>
</dbReference>
<accession>A0A397SFC3</accession>
<reference evidence="6 7" key="1">
    <citation type="submission" date="2018-06" db="EMBL/GenBank/DDBJ databases">
        <title>Comparative genomics reveals the genomic features of Rhizophagus irregularis, R. cerebriforme, R. diaphanum and Gigaspora rosea, and their symbiotic lifestyle signature.</title>
        <authorList>
            <person name="Morin E."/>
            <person name="San Clemente H."/>
            <person name="Chen E.C.H."/>
            <person name="De La Providencia I."/>
            <person name="Hainaut M."/>
            <person name="Kuo A."/>
            <person name="Kohler A."/>
            <person name="Murat C."/>
            <person name="Tang N."/>
            <person name="Roy S."/>
            <person name="Loubradou J."/>
            <person name="Henrissat B."/>
            <person name="Grigoriev I.V."/>
            <person name="Corradi N."/>
            <person name="Roux C."/>
            <person name="Martin F.M."/>
        </authorList>
    </citation>
    <scope>NUCLEOTIDE SEQUENCE [LARGE SCALE GENOMIC DNA]</scope>
    <source>
        <strain evidence="6 7">DAOM 227022</strain>
    </source>
</reference>
<name>A0A397SFC3_9GLOM</name>
<evidence type="ECO:0000313" key="6">
    <source>
        <dbReference type="EMBL" id="RIA81134.1"/>
    </source>
</evidence>
<dbReference type="STRING" id="658196.A0A397SFC3"/>
<feature type="domain" description="SHSP" evidence="4">
    <location>
        <begin position="1"/>
        <end position="104"/>
    </location>
</feature>
<evidence type="ECO:0000313" key="7">
    <source>
        <dbReference type="Proteomes" id="UP000265703"/>
    </source>
</evidence>
<organism evidence="6 7">
    <name type="scientific">Glomus cerebriforme</name>
    <dbReference type="NCBI Taxonomy" id="658196"/>
    <lineage>
        <taxon>Eukaryota</taxon>
        <taxon>Fungi</taxon>
        <taxon>Fungi incertae sedis</taxon>
        <taxon>Mucoromycota</taxon>
        <taxon>Glomeromycotina</taxon>
        <taxon>Glomeromycetes</taxon>
        <taxon>Glomerales</taxon>
        <taxon>Glomeraceae</taxon>
        <taxon>Glomus</taxon>
    </lineage>
</organism>
<dbReference type="PROSITE" id="PS51203">
    <property type="entry name" value="CS"/>
    <property type="match status" value="1"/>
</dbReference>
<proteinExistence type="inferred from homology"/>
<evidence type="ECO:0000259" key="4">
    <source>
        <dbReference type="PROSITE" id="PS01031"/>
    </source>
</evidence>
<comment type="similarity">
    <text evidence="2 3">Belongs to the small heat shock protein (HSP20) family.</text>
</comment>
<dbReference type="InterPro" id="IPR031107">
    <property type="entry name" value="Small_HSP"/>
</dbReference>
<evidence type="ECO:0000256" key="1">
    <source>
        <dbReference type="ARBA" id="ARBA00023016"/>
    </source>
</evidence>
<protein>
    <submittedName>
        <fullName evidence="6">HSP20-like chaperone</fullName>
    </submittedName>
</protein>
<keyword evidence="7" id="KW-1185">Reference proteome</keyword>
<comment type="caution">
    <text evidence="6">The sequence shown here is derived from an EMBL/GenBank/DDBJ whole genome shotgun (WGS) entry which is preliminary data.</text>
</comment>
<keyword evidence="1" id="KW-0346">Stress response</keyword>
<evidence type="ECO:0000259" key="5">
    <source>
        <dbReference type="PROSITE" id="PS51203"/>
    </source>
</evidence>
<dbReference type="InterPro" id="IPR008978">
    <property type="entry name" value="HSP20-like_chaperone"/>
</dbReference>
<feature type="non-terminal residue" evidence="6">
    <location>
        <position position="1"/>
    </location>
</feature>
<evidence type="ECO:0000256" key="2">
    <source>
        <dbReference type="PROSITE-ProRule" id="PRU00285"/>
    </source>
</evidence>
<sequence length="104" mass="12075">PSSKLSEDKDNYYVEIDLPGIKKEEIKIEVEENTLRVQGERKEKKRVQEAKQHFSEVFHGTFTREFLLPAAIEKEGIKARYEEGILIITVPKSSKSKAHQVYIE</sequence>
<dbReference type="AlphaFoldDB" id="A0A397SFC3"/>
<dbReference type="Pfam" id="PF00011">
    <property type="entry name" value="HSP20"/>
    <property type="match status" value="1"/>
</dbReference>
<dbReference type="InterPro" id="IPR007052">
    <property type="entry name" value="CS_dom"/>
</dbReference>
<dbReference type="SUPFAM" id="SSF49764">
    <property type="entry name" value="HSP20-like chaperones"/>
    <property type="match status" value="1"/>
</dbReference>
<gene>
    <name evidence="6" type="ORF">C1645_701068</name>
</gene>
<dbReference type="Proteomes" id="UP000265703">
    <property type="component" value="Unassembled WGS sequence"/>
</dbReference>